<reference evidence="1 2" key="1">
    <citation type="journal article" date="2019" name="Sci. Rep.">
        <title>Orb-weaving spider Araneus ventricosus genome elucidates the spidroin gene catalogue.</title>
        <authorList>
            <person name="Kono N."/>
            <person name="Nakamura H."/>
            <person name="Ohtoshi R."/>
            <person name="Moran D.A.P."/>
            <person name="Shinohara A."/>
            <person name="Yoshida Y."/>
            <person name="Fujiwara M."/>
            <person name="Mori M."/>
            <person name="Tomita M."/>
            <person name="Arakawa K."/>
        </authorList>
    </citation>
    <scope>NUCLEOTIDE SEQUENCE [LARGE SCALE GENOMIC DNA]</scope>
</reference>
<dbReference type="Proteomes" id="UP000499080">
    <property type="component" value="Unassembled WGS sequence"/>
</dbReference>
<keyword evidence="2" id="KW-1185">Reference proteome</keyword>
<protein>
    <submittedName>
        <fullName evidence="1">Uncharacterized protein</fullName>
    </submittedName>
</protein>
<evidence type="ECO:0000313" key="1">
    <source>
        <dbReference type="EMBL" id="GBN69719.1"/>
    </source>
</evidence>
<dbReference type="AlphaFoldDB" id="A0A4Y2R2S4"/>
<accession>A0A4Y2R2S4</accession>
<organism evidence="1 2">
    <name type="scientific">Araneus ventricosus</name>
    <name type="common">Orbweaver spider</name>
    <name type="synonym">Epeira ventricosa</name>
    <dbReference type="NCBI Taxonomy" id="182803"/>
    <lineage>
        <taxon>Eukaryota</taxon>
        <taxon>Metazoa</taxon>
        <taxon>Ecdysozoa</taxon>
        <taxon>Arthropoda</taxon>
        <taxon>Chelicerata</taxon>
        <taxon>Arachnida</taxon>
        <taxon>Araneae</taxon>
        <taxon>Araneomorphae</taxon>
        <taxon>Entelegynae</taxon>
        <taxon>Araneoidea</taxon>
        <taxon>Araneidae</taxon>
        <taxon>Araneus</taxon>
    </lineage>
</organism>
<comment type="caution">
    <text evidence="1">The sequence shown here is derived from an EMBL/GenBank/DDBJ whole genome shotgun (WGS) entry which is preliminary data.</text>
</comment>
<gene>
    <name evidence="1" type="ORF">AVEN_130667_1</name>
</gene>
<name>A0A4Y2R2S4_ARAVE</name>
<proteinExistence type="predicted"/>
<dbReference type="EMBL" id="BGPR01015553">
    <property type="protein sequence ID" value="GBN69719.1"/>
    <property type="molecule type" value="Genomic_DNA"/>
</dbReference>
<evidence type="ECO:0000313" key="2">
    <source>
        <dbReference type="Proteomes" id="UP000499080"/>
    </source>
</evidence>
<sequence length="166" mass="18601">MFRKSLLRLSLRKPVTVGRLKTAKQRPMHSAGPAGGGWERCDRTRLRASERPRAADGFYKMKMIFCDLFVFIRPYMQNIAETGDCDLYFLMSSGNGLSWFQVITFNTFLAPETIASGASVGIHICSPNGQQKVFPRAALDECFIFGLSSSKLRTSVPLVSRRIAKQ</sequence>